<feature type="compositionally biased region" description="Basic and acidic residues" evidence="1">
    <location>
        <begin position="1"/>
        <end position="23"/>
    </location>
</feature>
<evidence type="ECO:0000313" key="2">
    <source>
        <dbReference type="EMBL" id="KKM02816.1"/>
    </source>
</evidence>
<reference evidence="2" key="1">
    <citation type="journal article" date="2015" name="Nature">
        <title>Complex archaea that bridge the gap between prokaryotes and eukaryotes.</title>
        <authorList>
            <person name="Spang A."/>
            <person name="Saw J.H."/>
            <person name="Jorgensen S.L."/>
            <person name="Zaremba-Niedzwiedzka K."/>
            <person name="Martijn J."/>
            <person name="Lind A.E."/>
            <person name="van Eijk R."/>
            <person name="Schleper C."/>
            <person name="Guy L."/>
            <person name="Ettema T.J."/>
        </authorList>
    </citation>
    <scope>NUCLEOTIDE SEQUENCE</scope>
</reference>
<sequence>MGVRFKSDKEEAKFQDSMRENRNRKLSKQDVMAIKRLEQNRIKRPYVTYGKGGRVFRHGTLIKAKVFAKGQSLLGRRGFVDKDEGKFNRSVAVFEPKRIKIVRKKR</sequence>
<dbReference type="AlphaFoldDB" id="A0A0F9JAH1"/>
<protein>
    <submittedName>
        <fullName evidence="2">Uncharacterized protein</fullName>
    </submittedName>
</protein>
<gene>
    <name evidence="2" type="ORF">LCGC14_1780640</name>
</gene>
<accession>A0A0F9JAH1</accession>
<feature type="region of interest" description="Disordered" evidence="1">
    <location>
        <begin position="1"/>
        <end position="25"/>
    </location>
</feature>
<comment type="caution">
    <text evidence="2">The sequence shown here is derived from an EMBL/GenBank/DDBJ whole genome shotgun (WGS) entry which is preliminary data.</text>
</comment>
<name>A0A0F9JAH1_9ZZZZ</name>
<evidence type="ECO:0000256" key="1">
    <source>
        <dbReference type="SAM" id="MobiDB-lite"/>
    </source>
</evidence>
<proteinExistence type="predicted"/>
<dbReference type="EMBL" id="LAZR01016832">
    <property type="protein sequence ID" value="KKM02816.1"/>
    <property type="molecule type" value="Genomic_DNA"/>
</dbReference>
<organism evidence="2">
    <name type="scientific">marine sediment metagenome</name>
    <dbReference type="NCBI Taxonomy" id="412755"/>
    <lineage>
        <taxon>unclassified sequences</taxon>
        <taxon>metagenomes</taxon>
        <taxon>ecological metagenomes</taxon>
    </lineage>
</organism>